<name>A0ABV9CHD4_9ACTN</name>
<evidence type="ECO:0000313" key="1">
    <source>
        <dbReference type="EMBL" id="MFC4532461.1"/>
    </source>
</evidence>
<sequence length="226" mass="24006">MALDLPAPAEAPWITVRAAPTCPRCFGTLRPPSAWSSAWRCGVHGAVLPFHTRRPSSEALEVIRKDAPVPFWLPWPLPAGWLVTGFGDAGDERTGTRAGVVACSGPSVTHGPADLVIVAEEPGMGLGAAFAGLDGPDPGPGFDAGPPNAKVETRGHPTALWWVEGRPDRAVYVGEAMGEWLWVIGWPAEAGCLVALTQLSLRDLRDHDQELDLPFGAFSPRLGEEP</sequence>
<dbReference type="RefSeq" id="WP_380841284.1">
    <property type="nucleotide sequence ID" value="NZ_JBHSFP010000010.1"/>
</dbReference>
<keyword evidence="2" id="KW-1185">Reference proteome</keyword>
<protein>
    <submittedName>
        <fullName evidence="1">DUF6758 family protein</fullName>
    </submittedName>
</protein>
<proteinExistence type="predicted"/>
<dbReference type="Proteomes" id="UP001596004">
    <property type="component" value="Unassembled WGS sequence"/>
</dbReference>
<dbReference type="EMBL" id="JBHSFP010000010">
    <property type="protein sequence ID" value="MFC4532461.1"/>
    <property type="molecule type" value="Genomic_DNA"/>
</dbReference>
<reference evidence="2" key="1">
    <citation type="journal article" date="2019" name="Int. J. Syst. Evol. Microbiol.">
        <title>The Global Catalogue of Microorganisms (GCM) 10K type strain sequencing project: providing services to taxonomists for standard genome sequencing and annotation.</title>
        <authorList>
            <consortium name="The Broad Institute Genomics Platform"/>
            <consortium name="The Broad Institute Genome Sequencing Center for Infectious Disease"/>
            <person name="Wu L."/>
            <person name="Ma J."/>
        </authorList>
    </citation>
    <scope>NUCLEOTIDE SEQUENCE [LARGE SCALE GENOMIC DNA]</scope>
    <source>
        <strain evidence="2">CGMCC 4.7132</strain>
    </source>
</reference>
<organism evidence="1 2">
    <name type="scientific">Sphaerisporangium dianthi</name>
    <dbReference type="NCBI Taxonomy" id="1436120"/>
    <lineage>
        <taxon>Bacteria</taxon>
        <taxon>Bacillati</taxon>
        <taxon>Actinomycetota</taxon>
        <taxon>Actinomycetes</taxon>
        <taxon>Streptosporangiales</taxon>
        <taxon>Streptosporangiaceae</taxon>
        <taxon>Sphaerisporangium</taxon>
    </lineage>
</organism>
<comment type="caution">
    <text evidence="1">The sequence shown here is derived from an EMBL/GenBank/DDBJ whole genome shotgun (WGS) entry which is preliminary data.</text>
</comment>
<gene>
    <name evidence="1" type="ORF">ACFO60_16935</name>
</gene>
<dbReference type="InterPro" id="IPR046646">
    <property type="entry name" value="DUF6758"/>
</dbReference>
<evidence type="ECO:0000313" key="2">
    <source>
        <dbReference type="Proteomes" id="UP001596004"/>
    </source>
</evidence>
<dbReference type="Pfam" id="PF20544">
    <property type="entry name" value="DUF6758"/>
    <property type="match status" value="1"/>
</dbReference>
<accession>A0ABV9CHD4</accession>